<dbReference type="InterPro" id="IPR005358">
    <property type="entry name" value="Puta_zinc/iron-chelating_dom"/>
</dbReference>
<name>A0ABT5F2G3_9BACT</name>
<evidence type="ECO:0000313" key="1">
    <source>
        <dbReference type="EMBL" id="MDC0747804.1"/>
    </source>
</evidence>
<dbReference type="EMBL" id="JAQNDO010000001">
    <property type="protein sequence ID" value="MDC0747804.1"/>
    <property type="molecule type" value="Genomic_DNA"/>
</dbReference>
<dbReference type="Proteomes" id="UP001221411">
    <property type="component" value="Unassembled WGS sequence"/>
</dbReference>
<organism evidence="1 2">
    <name type="scientific">Polyangium mundeleinium</name>
    <dbReference type="NCBI Taxonomy" id="2995306"/>
    <lineage>
        <taxon>Bacteria</taxon>
        <taxon>Pseudomonadati</taxon>
        <taxon>Myxococcota</taxon>
        <taxon>Polyangia</taxon>
        <taxon>Polyangiales</taxon>
        <taxon>Polyangiaceae</taxon>
        <taxon>Polyangium</taxon>
    </lineage>
</organism>
<accession>A0ABT5F2G3</accession>
<gene>
    <name evidence="1" type="ORF">POL67_41110</name>
</gene>
<reference evidence="1 2" key="1">
    <citation type="submission" date="2022-11" db="EMBL/GenBank/DDBJ databases">
        <title>Minimal conservation of predation-associated metabolite biosynthetic gene clusters underscores biosynthetic potential of Myxococcota including descriptions for ten novel species: Archangium lansinium sp. nov., Myxococcus landrumus sp. nov., Nannocystis bai.</title>
        <authorList>
            <person name="Ahearne A."/>
            <person name="Stevens C."/>
            <person name="Dowd S."/>
        </authorList>
    </citation>
    <scope>NUCLEOTIDE SEQUENCE [LARGE SCALE GENOMIC DNA]</scope>
    <source>
        <strain evidence="1 2">RJM3</strain>
    </source>
</reference>
<dbReference type="RefSeq" id="WP_271926467.1">
    <property type="nucleotide sequence ID" value="NZ_JAQNDO010000001.1"/>
</dbReference>
<proteinExistence type="predicted"/>
<keyword evidence="2" id="KW-1185">Reference proteome</keyword>
<sequence length="229" mass="25575">MSAPPVERPVWRRFRPRFLARAAAHVRAGGHAAIVDDRDCVQILLGLTEQGKLTELGLCALLTLEQRRFQRVKAGPLAGLALVRIRPRFRPAVLDWCARDALYEGPTRVMPLDCTTCAACCHEPDVRLDEHDLARFRAAGRRDLAGRAYVKRSRDGRVTLRLAPEGRCQLLGPDKRCTIYEIRPEDCRAFVAGSEACLSARRETLGLRDGAAWDEILEAFDRGPPLRGP</sequence>
<protein>
    <submittedName>
        <fullName evidence="1">YkgJ family cysteine cluster protein</fullName>
    </submittedName>
</protein>
<evidence type="ECO:0000313" key="2">
    <source>
        <dbReference type="Proteomes" id="UP001221411"/>
    </source>
</evidence>
<comment type="caution">
    <text evidence="1">The sequence shown here is derived from an EMBL/GenBank/DDBJ whole genome shotgun (WGS) entry which is preliminary data.</text>
</comment>
<dbReference type="Pfam" id="PF03692">
    <property type="entry name" value="CxxCxxCC"/>
    <property type="match status" value="1"/>
</dbReference>